<dbReference type="InterPro" id="IPR055453">
    <property type="entry name" value="TRAPP14_N"/>
</dbReference>
<accession>A0A6P3VQN4</accession>
<feature type="domain" description="TRAPP14 C-terminal" evidence="3">
    <location>
        <begin position="393"/>
        <end position="593"/>
    </location>
</feature>
<feature type="compositionally biased region" description="Polar residues" evidence="1">
    <location>
        <begin position="526"/>
        <end position="548"/>
    </location>
</feature>
<evidence type="ECO:0000313" key="4">
    <source>
        <dbReference type="Proteomes" id="UP000515152"/>
    </source>
</evidence>
<feature type="region of interest" description="Disordered" evidence="1">
    <location>
        <begin position="526"/>
        <end position="562"/>
    </location>
</feature>
<dbReference type="InterPro" id="IPR055452">
    <property type="entry name" value="TRAPP14_C"/>
</dbReference>
<evidence type="ECO:0000256" key="1">
    <source>
        <dbReference type="SAM" id="MobiDB-lite"/>
    </source>
</evidence>
<dbReference type="GO" id="GO:1990071">
    <property type="term" value="C:TRAPPII protein complex"/>
    <property type="evidence" value="ECO:0007669"/>
    <property type="project" value="TreeGrafter"/>
</dbReference>
<dbReference type="Pfam" id="PF15806">
    <property type="entry name" value="TRAPP14_N"/>
    <property type="match status" value="1"/>
</dbReference>
<gene>
    <name evidence="5" type="primary">trappc14</name>
</gene>
<evidence type="ECO:0000259" key="2">
    <source>
        <dbReference type="Pfam" id="PF15806"/>
    </source>
</evidence>
<reference evidence="5" key="1">
    <citation type="submission" date="2025-08" db="UniProtKB">
        <authorList>
            <consortium name="RefSeq"/>
        </authorList>
    </citation>
    <scope>IDENTIFICATION</scope>
</reference>
<name>A0A6P3VQN4_CLUHA</name>
<feature type="region of interest" description="Disordered" evidence="1">
    <location>
        <begin position="106"/>
        <end position="131"/>
    </location>
</feature>
<feature type="domain" description="TRAPP14 N-terminal" evidence="2">
    <location>
        <begin position="9"/>
        <end position="392"/>
    </location>
</feature>
<dbReference type="CTD" id="55262"/>
<feature type="compositionally biased region" description="Low complexity" evidence="1">
    <location>
        <begin position="505"/>
        <end position="514"/>
    </location>
</feature>
<dbReference type="GeneID" id="105895567"/>
<dbReference type="InterPro" id="IPR031626">
    <property type="entry name" value="TRAPPC14"/>
</dbReference>
<dbReference type="PANTHER" id="PTHR16096:SF8">
    <property type="entry name" value="TRAFFICKING PROTEIN PARTICLE COMPLEX SUBUNIT 14"/>
    <property type="match status" value="1"/>
</dbReference>
<protein>
    <submittedName>
        <fullName evidence="5">Trafficking protein particle complex subunit 14</fullName>
    </submittedName>
</protein>
<dbReference type="PANTHER" id="PTHR16096">
    <property type="entry name" value="MICROTUBULE-ASSOCIATED PROTEIN 11"/>
    <property type="match status" value="1"/>
</dbReference>
<dbReference type="OrthoDB" id="6047286at2759"/>
<dbReference type="GO" id="GO:0043014">
    <property type="term" value="F:alpha-tubulin binding"/>
    <property type="evidence" value="ECO:0007669"/>
    <property type="project" value="InterPro"/>
</dbReference>
<feature type="region of interest" description="Disordered" evidence="1">
    <location>
        <begin position="493"/>
        <end position="514"/>
    </location>
</feature>
<feature type="compositionally biased region" description="Acidic residues" evidence="1">
    <location>
        <begin position="112"/>
        <end position="123"/>
    </location>
</feature>
<dbReference type="AlphaFoldDB" id="A0A6P3VQN4"/>
<proteinExistence type="predicted"/>
<dbReference type="KEGG" id="char:105895567"/>
<dbReference type="GO" id="GO:0042127">
    <property type="term" value="P:regulation of cell population proliferation"/>
    <property type="evidence" value="ECO:0007669"/>
    <property type="project" value="Ensembl"/>
</dbReference>
<dbReference type="Pfam" id="PF23652">
    <property type="entry name" value="TRAPP14_C"/>
    <property type="match status" value="1"/>
</dbReference>
<dbReference type="Proteomes" id="UP000515152">
    <property type="component" value="Chromosome 18"/>
</dbReference>
<organism evidence="4 5">
    <name type="scientific">Clupea harengus</name>
    <name type="common">Atlantic herring</name>
    <dbReference type="NCBI Taxonomy" id="7950"/>
    <lineage>
        <taxon>Eukaryota</taxon>
        <taxon>Metazoa</taxon>
        <taxon>Chordata</taxon>
        <taxon>Craniata</taxon>
        <taxon>Vertebrata</taxon>
        <taxon>Euteleostomi</taxon>
        <taxon>Actinopterygii</taxon>
        <taxon>Neopterygii</taxon>
        <taxon>Teleostei</taxon>
        <taxon>Clupei</taxon>
        <taxon>Clupeiformes</taxon>
        <taxon>Clupeoidei</taxon>
        <taxon>Clupeidae</taxon>
        <taxon>Clupea</taxon>
    </lineage>
</organism>
<dbReference type="RefSeq" id="XP_012677675.2">
    <property type="nucleotide sequence ID" value="XM_012822221.3"/>
</dbReference>
<keyword evidence="4" id="KW-1185">Reference proteome</keyword>
<sequence length="596" mass="66425">MVLMMESQCEYFMYFPAVPISDLSDPARYRSLPRRSHLYLGETVRFLLVLRSQNGAPGLIGSGGVDSAGSEHPSSRAWRDLANSLCAVASVCPGDSRQRSQMYHDYHSSGDEGMEDADEDDMADGCRGRSKKRGFRECKPMLIHNSPGNGVREFRKAPLQSPVDEPVVLNDEVIFPLTVSLDKLPVSTVKVKIIVTVWKQEEERPEIQDHGYLSILQQKSPCQTFHQDLNTFKAQVSTTLNVLPPPNLRCQQMTVSGKPLTVLKVMNGSSQEEVCVRDIRILPNFNASYLPMMPDGSVLLVDNVCHQSGEVGMASFFRMDSTSNPLPSMLSALEEQNFLFQLQLNDQPQEDTNEGLEVPLVAVLQWSTSKLPFTNSIYTHYSLPSVRLDRPRFIMTARGPSAVRAREHFRVRYTLLNNLQDFLAVRLVWTPEGRGQKEDPAVNAVVCHSPLSNLGYCRKGSTLSVTVAFQILKAGLFELSQHMKLKLQFTASVSNPPPDARPLSRKSSPSSPAVRDLLERHHQASLSLGRSQSFSHQQPSKSHLTRTGSVMERRAITPPVGSPVGRPLYLPPERGVLSLDKIAKRECKVLVLNTPR</sequence>
<evidence type="ECO:0000259" key="3">
    <source>
        <dbReference type="Pfam" id="PF23652"/>
    </source>
</evidence>
<evidence type="ECO:0000313" key="5">
    <source>
        <dbReference type="RefSeq" id="XP_012677675.2"/>
    </source>
</evidence>
<dbReference type="GO" id="GO:0060271">
    <property type="term" value="P:cilium assembly"/>
    <property type="evidence" value="ECO:0007669"/>
    <property type="project" value="Ensembl"/>
</dbReference>